<comment type="caution">
    <text evidence="13">The sequence shown here is derived from an EMBL/GenBank/DDBJ whole genome shotgun (WGS) entry which is preliminary data.</text>
</comment>
<feature type="transmembrane region" description="Helical" evidence="11">
    <location>
        <begin position="185"/>
        <end position="205"/>
    </location>
</feature>
<feature type="transmembrane region" description="Helical" evidence="11">
    <location>
        <begin position="55"/>
        <end position="72"/>
    </location>
</feature>
<keyword evidence="4 11" id="KW-0812">Transmembrane</keyword>
<evidence type="ECO:0000256" key="8">
    <source>
        <dbReference type="ARBA" id="ARBA00023136"/>
    </source>
</evidence>
<dbReference type="InterPro" id="IPR018422">
    <property type="entry name" value="Cation/H_exchanger_CPA1"/>
</dbReference>
<gene>
    <name evidence="13" type="ORF">ACIB24_00165</name>
</gene>
<keyword evidence="8 11" id="KW-0472">Membrane</keyword>
<name>A0ABW8AGI6_9ACTN</name>
<feature type="transmembrane region" description="Helical" evidence="11">
    <location>
        <begin position="381"/>
        <end position="404"/>
    </location>
</feature>
<keyword evidence="14" id="KW-1185">Reference proteome</keyword>
<proteinExistence type="predicted"/>
<evidence type="ECO:0000256" key="2">
    <source>
        <dbReference type="ARBA" id="ARBA00022448"/>
    </source>
</evidence>
<evidence type="ECO:0000256" key="7">
    <source>
        <dbReference type="ARBA" id="ARBA00023065"/>
    </source>
</evidence>
<evidence type="ECO:0000256" key="3">
    <source>
        <dbReference type="ARBA" id="ARBA00022475"/>
    </source>
</evidence>
<accession>A0ABW8AGI6</accession>
<reference evidence="13 14" key="1">
    <citation type="submission" date="2024-10" db="EMBL/GenBank/DDBJ databases">
        <title>The Natural Products Discovery Center: Release of the First 8490 Sequenced Strains for Exploring Actinobacteria Biosynthetic Diversity.</title>
        <authorList>
            <person name="Kalkreuter E."/>
            <person name="Kautsar S.A."/>
            <person name="Yang D."/>
            <person name="Bader C.D."/>
            <person name="Teijaro C.N."/>
            <person name="Fluegel L."/>
            <person name="Davis C.M."/>
            <person name="Simpson J.R."/>
            <person name="Lauterbach L."/>
            <person name="Steele A.D."/>
            <person name="Gui C."/>
            <person name="Meng S."/>
            <person name="Li G."/>
            <person name="Viehrig K."/>
            <person name="Ye F."/>
            <person name="Su P."/>
            <person name="Kiefer A.F."/>
            <person name="Nichols A."/>
            <person name="Cepeda A.J."/>
            <person name="Yan W."/>
            <person name="Fan B."/>
            <person name="Jiang Y."/>
            <person name="Adhikari A."/>
            <person name="Zheng C.-J."/>
            <person name="Schuster L."/>
            <person name="Cowan T.M."/>
            <person name="Smanski M.J."/>
            <person name="Chevrette M.G."/>
            <person name="De Carvalho L.P.S."/>
            <person name="Shen B."/>
        </authorList>
    </citation>
    <scope>NUCLEOTIDE SEQUENCE [LARGE SCALE GENOMIC DNA]</scope>
    <source>
        <strain evidence="13 14">NPDC049639</strain>
    </source>
</reference>
<evidence type="ECO:0000256" key="11">
    <source>
        <dbReference type="SAM" id="Phobius"/>
    </source>
</evidence>
<dbReference type="RefSeq" id="WP_398273390.1">
    <property type="nucleotide sequence ID" value="NZ_JBITLV010000001.1"/>
</dbReference>
<keyword evidence="3" id="KW-1003">Cell membrane</keyword>
<organism evidence="13 14">
    <name type="scientific">Spongisporangium articulatum</name>
    <dbReference type="NCBI Taxonomy" id="3362603"/>
    <lineage>
        <taxon>Bacteria</taxon>
        <taxon>Bacillati</taxon>
        <taxon>Actinomycetota</taxon>
        <taxon>Actinomycetes</taxon>
        <taxon>Kineosporiales</taxon>
        <taxon>Kineosporiaceae</taxon>
        <taxon>Spongisporangium</taxon>
    </lineage>
</organism>
<dbReference type="Pfam" id="PF00999">
    <property type="entry name" value="Na_H_Exchanger"/>
    <property type="match status" value="1"/>
</dbReference>
<evidence type="ECO:0000313" key="13">
    <source>
        <dbReference type="EMBL" id="MFI7585469.1"/>
    </source>
</evidence>
<dbReference type="EMBL" id="JBITLV010000001">
    <property type="protein sequence ID" value="MFI7585469.1"/>
    <property type="molecule type" value="Genomic_DNA"/>
</dbReference>
<feature type="transmembrane region" description="Helical" evidence="11">
    <location>
        <begin position="84"/>
        <end position="106"/>
    </location>
</feature>
<feature type="transmembrane region" description="Helical" evidence="11">
    <location>
        <begin position="347"/>
        <end position="369"/>
    </location>
</feature>
<evidence type="ECO:0000256" key="9">
    <source>
        <dbReference type="ARBA" id="ARBA00023201"/>
    </source>
</evidence>
<feature type="region of interest" description="Disordered" evidence="10">
    <location>
        <begin position="464"/>
        <end position="483"/>
    </location>
</feature>
<evidence type="ECO:0000313" key="14">
    <source>
        <dbReference type="Proteomes" id="UP001612915"/>
    </source>
</evidence>
<dbReference type="PANTHER" id="PTHR10110:SF86">
    <property type="entry name" value="SODIUM_HYDROGEN EXCHANGER 7"/>
    <property type="match status" value="1"/>
</dbReference>
<keyword evidence="5 11" id="KW-1133">Transmembrane helix</keyword>
<feature type="transmembrane region" description="Helical" evidence="11">
    <location>
        <begin position="225"/>
        <end position="248"/>
    </location>
</feature>
<dbReference type="Gene3D" id="6.10.140.1330">
    <property type="match status" value="1"/>
</dbReference>
<feature type="transmembrane region" description="Helical" evidence="11">
    <location>
        <begin position="268"/>
        <end position="286"/>
    </location>
</feature>
<comment type="subcellular location">
    <subcellularLocation>
        <location evidence="1">Cell membrane</location>
        <topology evidence="1">Multi-pass membrane protein</topology>
    </subcellularLocation>
</comment>
<evidence type="ECO:0000256" key="6">
    <source>
        <dbReference type="ARBA" id="ARBA00023053"/>
    </source>
</evidence>
<dbReference type="InterPro" id="IPR006153">
    <property type="entry name" value="Cation/H_exchanger_TM"/>
</dbReference>
<evidence type="ECO:0000256" key="1">
    <source>
        <dbReference type="ARBA" id="ARBA00004651"/>
    </source>
</evidence>
<keyword evidence="7" id="KW-0406">Ion transport</keyword>
<feature type="transmembrane region" description="Helical" evidence="11">
    <location>
        <begin position="306"/>
        <end position="326"/>
    </location>
</feature>
<protein>
    <submittedName>
        <fullName evidence="13">Cation:proton antiporter</fullName>
    </submittedName>
</protein>
<evidence type="ECO:0000259" key="12">
    <source>
        <dbReference type="Pfam" id="PF00999"/>
    </source>
</evidence>
<evidence type="ECO:0000256" key="4">
    <source>
        <dbReference type="ARBA" id="ARBA00022692"/>
    </source>
</evidence>
<evidence type="ECO:0000256" key="5">
    <source>
        <dbReference type="ARBA" id="ARBA00022989"/>
    </source>
</evidence>
<feature type="domain" description="Cation/H+ exchanger transmembrane" evidence="12">
    <location>
        <begin position="18"/>
        <end position="405"/>
    </location>
</feature>
<evidence type="ECO:0000256" key="10">
    <source>
        <dbReference type="SAM" id="MobiDB-lite"/>
    </source>
</evidence>
<sequence>MHDLDQFLLPVALVTGVVVLTPVAERVNVPHPVLLLIYGLLLPLLPGLPDTLPQLQADWILPAVLPPLLFAATQRTTVGQFRDAAAPVALLAVGLTVASGAVAAVAARACGLSWTAAVVLGAILSPPDPVAATAVARRLRLPERLVTVLEGEGMFNDATALVMYKVALAVAVTGEFSAGFAVEELLLALVVGVVGGLVIGWLTTYALGLLHDAEPETTVTLAAPFVAYLGVEEFHGSGVLAVLTLGLFLRSKAHPAITARGWLLGRSVWEYADFLITGLVFVLLGYELTASVRGVDVDALPVGSALVVIGALVLLRPLYLFPGALASRAMSRRREAPVPIGWRETAVASWAGMRGVVTVATALALPVVADDGSDLAWRTDVVLIALAGVLVTLLGQGLTLSFLVRRLGVGDPADEASEVRHLQMRALEAAVATLQEACADGEPGTRAALAQYEGRLRAQHELDQALTGDRPPGHAPDPSGPAGRRYAAALRVATDAEREVVLSARARGEVSPATADTVLGDVEGRAARLAI</sequence>
<keyword evidence="2" id="KW-0813">Transport</keyword>
<keyword evidence="6" id="KW-0915">Sodium</keyword>
<feature type="transmembrane region" description="Helical" evidence="11">
    <location>
        <begin position="6"/>
        <end position="24"/>
    </location>
</feature>
<keyword evidence="9" id="KW-0739">Sodium transport</keyword>
<dbReference type="PANTHER" id="PTHR10110">
    <property type="entry name" value="SODIUM/HYDROGEN EXCHANGER"/>
    <property type="match status" value="1"/>
</dbReference>
<dbReference type="Proteomes" id="UP001612915">
    <property type="component" value="Unassembled WGS sequence"/>
</dbReference>